<keyword evidence="1" id="KW-1133">Transmembrane helix</keyword>
<dbReference type="Proteomes" id="UP000294933">
    <property type="component" value="Unassembled WGS sequence"/>
</dbReference>
<proteinExistence type="predicted"/>
<organism evidence="2 3">
    <name type="scientific">Rickenella mellea</name>
    <dbReference type="NCBI Taxonomy" id="50990"/>
    <lineage>
        <taxon>Eukaryota</taxon>
        <taxon>Fungi</taxon>
        <taxon>Dikarya</taxon>
        <taxon>Basidiomycota</taxon>
        <taxon>Agaricomycotina</taxon>
        <taxon>Agaricomycetes</taxon>
        <taxon>Hymenochaetales</taxon>
        <taxon>Rickenellaceae</taxon>
        <taxon>Rickenella</taxon>
    </lineage>
</organism>
<name>A0A4Y7PH52_9AGAM</name>
<evidence type="ECO:0000313" key="2">
    <source>
        <dbReference type="EMBL" id="TDL14152.1"/>
    </source>
</evidence>
<accession>A0A4Y7PH52</accession>
<evidence type="ECO:0000256" key="1">
    <source>
        <dbReference type="SAM" id="Phobius"/>
    </source>
</evidence>
<evidence type="ECO:0000313" key="3">
    <source>
        <dbReference type="Proteomes" id="UP000294933"/>
    </source>
</evidence>
<keyword evidence="1" id="KW-0472">Membrane</keyword>
<feature type="transmembrane region" description="Helical" evidence="1">
    <location>
        <begin position="25"/>
        <end position="45"/>
    </location>
</feature>
<keyword evidence="3" id="KW-1185">Reference proteome</keyword>
<dbReference type="AlphaFoldDB" id="A0A4Y7PH52"/>
<protein>
    <submittedName>
        <fullName evidence="2">Uncharacterized protein</fullName>
    </submittedName>
</protein>
<dbReference type="VEuPathDB" id="FungiDB:BD410DRAFT_797313"/>
<dbReference type="EMBL" id="ML170382">
    <property type="protein sequence ID" value="TDL14152.1"/>
    <property type="molecule type" value="Genomic_DNA"/>
</dbReference>
<reference evidence="2 3" key="1">
    <citation type="submission" date="2018-06" db="EMBL/GenBank/DDBJ databases">
        <title>A transcriptomic atlas of mushroom development highlights an independent origin of complex multicellularity.</title>
        <authorList>
            <consortium name="DOE Joint Genome Institute"/>
            <person name="Krizsan K."/>
            <person name="Almasi E."/>
            <person name="Merenyi Z."/>
            <person name="Sahu N."/>
            <person name="Viragh M."/>
            <person name="Koszo T."/>
            <person name="Mondo S."/>
            <person name="Kiss B."/>
            <person name="Balint B."/>
            <person name="Kues U."/>
            <person name="Barry K."/>
            <person name="Hegedus J.C."/>
            <person name="Henrissat B."/>
            <person name="Johnson J."/>
            <person name="Lipzen A."/>
            <person name="Ohm R."/>
            <person name="Nagy I."/>
            <person name="Pangilinan J."/>
            <person name="Yan J."/>
            <person name="Xiong Y."/>
            <person name="Grigoriev I.V."/>
            <person name="Hibbett D.S."/>
            <person name="Nagy L.G."/>
        </authorList>
    </citation>
    <scope>NUCLEOTIDE SEQUENCE [LARGE SCALE GENOMIC DNA]</scope>
    <source>
        <strain evidence="2 3">SZMC22713</strain>
    </source>
</reference>
<gene>
    <name evidence="2" type="ORF">BD410DRAFT_797313</name>
</gene>
<keyword evidence="1" id="KW-0812">Transmembrane</keyword>
<sequence length="116" mass="12607">MPCTAAVTVAPPRHHISAQQLEVRGFVRILPVLVVVIGGLASSWWTAVRCVGEPWVGGVGSDECLSDECIQGRTTNLAVKHIHACLHTEFKLDAYIDRIPTSRAHCPAVYTESALF</sequence>